<feature type="region of interest" description="Disordered" evidence="1">
    <location>
        <begin position="210"/>
        <end position="256"/>
    </location>
</feature>
<reference evidence="3 4" key="1">
    <citation type="submission" date="2022-09" db="EMBL/GenBank/DDBJ databases">
        <authorList>
            <person name="Palmer J.M."/>
        </authorList>
    </citation>
    <scope>NUCLEOTIDE SEQUENCE [LARGE SCALE GENOMIC DNA]</scope>
    <source>
        <strain evidence="3 4">DSM 7382</strain>
    </source>
</reference>
<dbReference type="PANTHER" id="PTHR33096:SF1">
    <property type="entry name" value="CXC1-LIKE CYSTEINE CLUSTER ASSOCIATED WITH KDZ TRANSPOSASES DOMAIN-CONTAINING PROTEIN"/>
    <property type="match status" value="1"/>
</dbReference>
<feature type="compositionally biased region" description="Low complexity" evidence="1">
    <location>
        <begin position="300"/>
        <end position="330"/>
    </location>
</feature>
<evidence type="ECO:0000259" key="2">
    <source>
        <dbReference type="Pfam" id="PF18803"/>
    </source>
</evidence>
<feature type="region of interest" description="Disordered" evidence="1">
    <location>
        <begin position="287"/>
        <end position="351"/>
    </location>
</feature>
<evidence type="ECO:0000313" key="4">
    <source>
        <dbReference type="Proteomes" id="UP001385951"/>
    </source>
</evidence>
<feature type="domain" description="CxC2-like cysteine cluster KDZ transposase-associated" evidence="2">
    <location>
        <begin position="395"/>
        <end position="476"/>
    </location>
</feature>
<gene>
    <name evidence="3" type="ORF">QCA50_016041</name>
</gene>
<protein>
    <recommendedName>
        <fullName evidence="2">CxC2-like cysteine cluster KDZ transposase-associated domain-containing protein</fullName>
    </recommendedName>
</protein>
<organism evidence="3 4">
    <name type="scientific">Cerrena zonata</name>
    <dbReference type="NCBI Taxonomy" id="2478898"/>
    <lineage>
        <taxon>Eukaryota</taxon>
        <taxon>Fungi</taxon>
        <taxon>Dikarya</taxon>
        <taxon>Basidiomycota</taxon>
        <taxon>Agaricomycotina</taxon>
        <taxon>Agaricomycetes</taxon>
        <taxon>Polyporales</taxon>
        <taxon>Cerrenaceae</taxon>
        <taxon>Cerrena</taxon>
    </lineage>
</organism>
<dbReference type="Pfam" id="PF18803">
    <property type="entry name" value="CxC2"/>
    <property type="match status" value="1"/>
</dbReference>
<dbReference type="EMBL" id="JASBNA010000046">
    <property type="protein sequence ID" value="KAK7680733.1"/>
    <property type="molecule type" value="Genomic_DNA"/>
</dbReference>
<dbReference type="Proteomes" id="UP001385951">
    <property type="component" value="Unassembled WGS sequence"/>
</dbReference>
<name>A0AAW0FT67_9APHY</name>
<evidence type="ECO:0000313" key="3">
    <source>
        <dbReference type="EMBL" id="KAK7680733.1"/>
    </source>
</evidence>
<accession>A0AAW0FT67</accession>
<dbReference type="InterPro" id="IPR041457">
    <property type="entry name" value="CxC2_KDZ-assoc"/>
</dbReference>
<feature type="compositionally biased region" description="Low complexity" evidence="1">
    <location>
        <begin position="8"/>
        <end position="26"/>
    </location>
</feature>
<dbReference type="Pfam" id="PF18758">
    <property type="entry name" value="KDZ"/>
    <property type="match status" value="1"/>
</dbReference>
<evidence type="ECO:0000256" key="1">
    <source>
        <dbReference type="SAM" id="MobiDB-lite"/>
    </source>
</evidence>
<dbReference type="PANTHER" id="PTHR33096">
    <property type="entry name" value="CXC2 DOMAIN-CONTAINING PROTEIN"/>
    <property type="match status" value="1"/>
</dbReference>
<dbReference type="AlphaFoldDB" id="A0AAW0FT67"/>
<comment type="caution">
    <text evidence="3">The sequence shown here is derived from an EMBL/GenBank/DDBJ whole genome shotgun (WGS) entry which is preliminary data.</text>
</comment>
<dbReference type="InterPro" id="IPR040521">
    <property type="entry name" value="KDZ"/>
</dbReference>
<sequence length="1207" mass="137120">MAKRRRSLPSSQPSQSSKRSRSSMSLHPVVIEDLTRRRKRSTAPTGHHLTHPNLANTLNHSRRRVLLSSPDQQLFPTPPAAFIPQESAQQAINLDGIVFEHDIAPERPRKNATSYLRSWLPQRDIFLAEIIERTAPPPIEACSVCGLAMEWRCDDCFGAPCFCTRCCRTSHQISPFHRVSRWTGNTFIRSSLRNTGLILYMGHNGRPCNQPVDGEEFPHTTPFHSTTTSRASSTHSSPLLPSNPLPDAAQRSGCATTHHDQITNLDMIDDSRPDLFEPFDLSQFGAPRSASLASPPPMSSPLTSPTVSHLSSLSQHSSPASSISPSPSISTRTLGVPDESSPEPFDRNDDSASHIQDMLFEDDLDANEGDDDIDFETGGISISSLKYPKGFDSHGNQWMTIVDITGVHHLPVHFCSCQHHAAPHIQLLRLGLYPASHDRPQTVFTFRVLDDFDLDNLETKASAQRYYAKIRRLTSNPFPQSVPDRYREFMRVVREWRNLKQRKRSGVHYSAGHEGERGIKEGGLAIFCPACPQPGVNLPEDWAKEDDQWRFMRTLLADGNFKQEHLKMKNPEDDVPLSDGHGYFVAQKGFDEYIKKAPPLAYQKSTCHEHDAVKSQNNTRAHLDATGIGAIACGRHGCFYPHSVVNFQKGEGYRYMDYSFINAINYIPMILLLLLLYDIMCQYWPNFLTHCDAVQHLIRLNDSLVLKHGIGLFHVHGHVKECYPRYAPSFIPGAGMLDGEIIETLWHILNDTASSGRSMSWFHRQEYLDTHMYDSNWKKLIRMVPSLCRKWRACLEQTEDSDDYFQKLSEHVGATRAAQWTADEQRMQTQRDTNVEVMDEFDVREVNVPRRADIQKDIAEQEEQSALLLGSSAWVAMGLKIEEEQLGLLNVMRKAHAQPITYERQIALQAKRRRLQGKIDTFMTQSAEYLGTTGQVPTNLIDDDWFNEDDDRDDSMEGVLSGSDIPAGESISPETISLPLPSSYGTQTCHERLSVVAQCELQLRVGQANDALHDLRVAIAHKSFVYRSRIRKNSPTTGYAKRLRSYGDAHAVQMTIDHAAKVYITTRKAMIVLGADRDILSKYKPLNKTDLAASTAVADSNARGQRRDQLSWIWQTFSNTNSPDFMNEMLRVNWLRAKSRRDRWREEKILLRSEIDWTRIFYQRQVDLWIDRSADVSRGAHCHALRQADTWRRFVYLAQKAQTKIMI</sequence>
<keyword evidence="4" id="KW-1185">Reference proteome</keyword>
<feature type="region of interest" description="Disordered" evidence="1">
    <location>
        <begin position="1"/>
        <end position="54"/>
    </location>
</feature>
<feature type="compositionally biased region" description="Low complexity" evidence="1">
    <location>
        <begin position="219"/>
        <end position="246"/>
    </location>
</feature>
<proteinExistence type="predicted"/>